<protein>
    <submittedName>
        <fullName evidence="1">Uncharacterized protein</fullName>
    </submittedName>
</protein>
<accession>A0AA86YQ74</accession>
<organism evidence="1 2">
    <name type="scientific">Providencia stuartii ATCC 25827</name>
    <dbReference type="NCBI Taxonomy" id="471874"/>
    <lineage>
        <taxon>Bacteria</taxon>
        <taxon>Pseudomonadati</taxon>
        <taxon>Pseudomonadota</taxon>
        <taxon>Gammaproteobacteria</taxon>
        <taxon>Enterobacterales</taxon>
        <taxon>Morganellaceae</taxon>
        <taxon>Providencia</taxon>
    </lineage>
</organism>
<dbReference type="EMBL" id="ABJD02000003">
    <property type="protein sequence ID" value="EDU61911.1"/>
    <property type="molecule type" value="Genomic_DNA"/>
</dbReference>
<sequence length="46" mass="5323">TSRQRPNWLISKDKVATLFNNLSDNLCGHSQDTIKKIFDFKVLKSD</sequence>
<dbReference type="Proteomes" id="UP000004506">
    <property type="component" value="Unassembled WGS sequence"/>
</dbReference>
<proteinExistence type="predicted"/>
<comment type="caution">
    <text evidence="1">The sequence shown here is derived from an EMBL/GenBank/DDBJ whole genome shotgun (WGS) entry which is preliminary data.</text>
</comment>
<feature type="non-terminal residue" evidence="1">
    <location>
        <position position="1"/>
    </location>
</feature>
<reference evidence="2" key="2">
    <citation type="submission" date="2008-04" db="EMBL/GenBank/DDBJ databases">
        <title>Draft genome sequence of Providencia stuartii(ATCC 25827).</title>
        <authorList>
            <person name="Sudarsanam P."/>
            <person name="Ley R."/>
            <person name="Guruge J."/>
            <person name="Turnbaugh P.J."/>
            <person name="Mahowald M."/>
            <person name="Liep D."/>
            <person name="Gordon J."/>
        </authorList>
    </citation>
    <scope>NUCLEOTIDE SEQUENCE [LARGE SCALE GENOMIC DNA]</scope>
    <source>
        <strain evidence="2">ATCC 25827</strain>
    </source>
</reference>
<evidence type="ECO:0000313" key="1">
    <source>
        <dbReference type="EMBL" id="EDU61911.1"/>
    </source>
</evidence>
<reference evidence="1 2" key="3">
    <citation type="submission" date="2008-05" db="EMBL/GenBank/DDBJ databases">
        <authorList>
            <person name="Fulton L."/>
            <person name="Clifton S."/>
            <person name="Fulton B."/>
            <person name="Xu J."/>
            <person name="Minx P."/>
            <person name="Pepin K.H."/>
            <person name="Johnson M."/>
            <person name="Thiruvilangam P."/>
            <person name="Bhonagiri V."/>
            <person name="Nash W.E."/>
            <person name="Mardis E.R."/>
            <person name="Wilson R.K."/>
        </authorList>
    </citation>
    <scope>NUCLEOTIDE SEQUENCE [LARGE SCALE GENOMIC DNA]</scope>
    <source>
        <strain evidence="1 2">ATCC 25827</strain>
    </source>
</reference>
<evidence type="ECO:0000313" key="2">
    <source>
        <dbReference type="Proteomes" id="UP000004506"/>
    </source>
</evidence>
<reference evidence="2" key="1">
    <citation type="submission" date="2008-04" db="EMBL/GenBank/DDBJ databases">
        <title>Draft genome sequence of Providencia stuartii (ATCC 25827).</title>
        <authorList>
            <person name="Sudarsanam P."/>
            <person name="Ley R."/>
            <person name="Guruge J."/>
            <person name="Turnbaugh P.J."/>
            <person name="Mahowald M."/>
            <person name="Liep D."/>
            <person name="Gordon J."/>
        </authorList>
    </citation>
    <scope>NUCLEOTIDE SEQUENCE [LARGE SCALE GENOMIC DNA]</scope>
    <source>
        <strain evidence="2">ATCC 25827</strain>
    </source>
</reference>
<name>A0AA86YQ74_PROST</name>
<gene>
    <name evidence="1" type="ORF">PROSTU_00065</name>
</gene>
<dbReference type="AlphaFoldDB" id="A0AA86YQ74"/>